<dbReference type="Proteomes" id="UP000285405">
    <property type="component" value="Unassembled WGS sequence"/>
</dbReference>
<keyword evidence="2" id="KW-0176">Collagen</keyword>
<gene>
    <name evidence="2" type="ORF">GcC1_006025</name>
</gene>
<keyword evidence="1" id="KW-0732">Signal</keyword>
<dbReference type="GO" id="GO:0031505">
    <property type="term" value="P:fungal-type cell wall organization"/>
    <property type="evidence" value="ECO:0007669"/>
    <property type="project" value="InterPro"/>
</dbReference>
<accession>A0A420J8J6</accession>
<sequence length="274" mass="29234">MNLTSFFIFSGLIFGAHALLNETQSVVWVTITTDIYTTFCPSITESSDGYMTSTASVPNFSMSTDCPCTLAQTTYSSSTSIRAASQTIVDVDPLPSFNPKSLTRVWITVTEIVSELTTFCSSSTEFVHNLKTYTITEPTTLTISDCPCTISRIVPATIQTTIASVLTTHSPGATKITLLGITNPVSSVGSTTIPLYQVSNVPIKSPLSNYDKTKYSSMLTLSSSKGITSQPTTAIANSQYTNSIQPGQVKKNVASNFSFRFSAIAAAVLGKASD</sequence>
<comment type="caution">
    <text evidence="2">The sequence shown here is derived from an EMBL/GenBank/DDBJ whole genome shotgun (WGS) entry which is preliminary data.</text>
</comment>
<dbReference type="PANTHER" id="PTHR35523">
    <property type="entry name" value="CELL WALL PROTEIN SED1"/>
    <property type="match status" value="1"/>
</dbReference>
<evidence type="ECO:0000313" key="2">
    <source>
        <dbReference type="EMBL" id="RKF83102.1"/>
    </source>
</evidence>
<dbReference type="GO" id="GO:0005199">
    <property type="term" value="F:structural constituent of cell wall"/>
    <property type="evidence" value="ECO:0007669"/>
    <property type="project" value="InterPro"/>
</dbReference>
<dbReference type="AlphaFoldDB" id="A0A420J8J6"/>
<dbReference type="InterPro" id="IPR038843">
    <property type="entry name" value="Sed1/Spi1"/>
</dbReference>
<reference evidence="2 3" key="1">
    <citation type="journal article" date="2018" name="BMC Genomics">
        <title>Comparative genome analyses reveal sequence features reflecting distinct modes of host-adaptation between dicot and monocot powdery mildew.</title>
        <authorList>
            <person name="Wu Y."/>
            <person name="Ma X."/>
            <person name="Pan Z."/>
            <person name="Kale S.D."/>
            <person name="Song Y."/>
            <person name="King H."/>
            <person name="Zhang Q."/>
            <person name="Presley C."/>
            <person name="Deng X."/>
            <person name="Wei C.I."/>
            <person name="Xiao S."/>
        </authorList>
    </citation>
    <scope>NUCLEOTIDE SEQUENCE [LARGE SCALE GENOMIC DNA]</scope>
    <source>
        <strain evidence="2">UCSC1</strain>
    </source>
</reference>
<dbReference type="PANTHER" id="PTHR35523:SF1">
    <property type="entry name" value="CELL WALL PROTEIN SED1"/>
    <property type="match status" value="1"/>
</dbReference>
<organism evidence="2 3">
    <name type="scientific">Golovinomyces cichoracearum</name>
    <dbReference type="NCBI Taxonomy" id="62708"/>
    <lineage>
        <taxon>Eukaryota</taxon>
        <taxon>Fungi</taxon>
        <taxon>Dikarya</taxon>
        <taxon>Ascomycota</taxon>
        <taxon>Pezizomycotina</taxon>
        <taxon>Leotiomycetes</taxon>
        <taxon>Erysiphales</taxon>
        <taxon>Erysiphaceae</taxon>
        <taxon>Golovinomyces</taxon>
    </lineage>
</organism>
<feature type="chain" id="PRO_5019325857" evidence="1">
    <location>
        <begin position="19"/>
        <end position="274"/>
    </location>
</feature>
<dbReference type="EMBL" id="MCBR01000677">
    <property type="protein sequence ID" value="RKF83102.1"/>
    <property type="molecule type" value="Genomic_DNA"/>
</dbReference>
<proteinExistence type="predicted"/>
<evidence type="ECO:0000313" key="3">
    <source>
        <dbReference type="Proteomes" id="UP000285405"/>
    </source>
</evidence>
<evidence type="ECO:0000256" key="1">
    <source>
        <dbReference type="SAM" id="SignalP"/>
    </source>
</evidence>
<feature type="signal peptide" evidence="1">
    <location>
        <begin position="1"/>
        <end position="18"/>
    </location>
</feature>
<name>A0A420J8J6_9PEZI</name>
<dbReference type="GO" id="GO:0009277">
    <property type="term" value="C:fungal-type cell wall"/>
    <property type="evidence" value="ECO:0007669"/>
    <property type="project" value="TreeGrafter"/>
</dbReference>
<protein>
    <submittedName>
        <fullName evidence="2">Putative collagen alpha-5 chain</fullName>
    </submittedName>
</protein>